<keyword evidence="1" id="KW-0732">Signal</keyword>
<reference evidence="2 3" key="2">
    <citation type="journal article" date="2021" name="Curr. Genet.">
        <title>Genetic response to nitrogen starvation in the aggressive Eucalyptus foliar pathogen Teratosphaeria destructans.</title>
        <authorList>
            <person name="Havenga M."/>
            <person name="Wingfield B.D."/>
            <person name="Wingfield M.J."/>
            <person name="Dreyer L.L."/>
            <person name="Roets F."/>
            <person name="Aylward J."/>
        </authorList>
    </citation>
    <scope>NUCLEOTIDE SEQUENCE [LARGE SCALE GENOMIC DNA]</scope>
    <source>
        <strain evidence="2">CMW44962</strain>
    </source>
</reference>
<evidence type="ECO:0000256" key="1">
    <source>
        <dbReference type="SAM" id="SignalP"/>
    </source>
</evidence>
<protein>
    <recommendedName>
        <fullName evidence="4">Secreted protein</fullName>
    </recommendedName>
</protein>
<reference evidence="2 3" key="1">
    <citation type="journal article" date="2018" name="IMA Fungus">
        <title>IMA Genome-F 10: Nine draft genome sequences of Claviceps purpurea s.lat., including C. arundinis, C. humidiphila, and C. cf. spartinae, pseudomolecules for the pitch canker pathogen Fusarium circinatum, draft genome of Davidsoniella eucalypti, Grosmannia galeiformis, Quambalaria eucalypti, and Teratosphaeria destructans.</title>
        <authorList>
            <person name="Wingfield B.D."/>
            <person name="Liu M."/>
            <person name="Nguyen H.D."/>
            <person name="Lane F.A."/>
            <person name="Morgan S.W."/>
            <person name="De Vos L."/>
            <person name="Wilken P.M."/>
            <person name="Duong T.A."/>
            <person name="Aylward J."/>
            <person name="Coetzee M.P."/>
            <person name="Dadej K."/>
            <person name="De Beer Z.W."/>
            <person name="Findlay W."/>
            <person name="Havenga M."/>
            <person name="Kolarik M."/>
            <person name="Menzies J.G."/>
            <person name="Naidoo K."/>
            <person name="Pochopski O."/>
            <person name="Shoukouhi P."/>
            <person name="Santana Q.C."/>
            <person name="Seifert K.A."/>
            <person name="Soal N."/>
            <person name="Steenkamp E.T."/>
            <person name="Tatham C.T."/>
            <person name="van der Nest M.A."/>
            <person name="Wingfield M.J."/>
        </authorList>
    </citation>
    <scope>NUCLEOTIDE SEQUENCE [LARGE SCALE GENOMIC DNA]</scope>
    <source>
        <strain evidence="2">CMW44962</strain>
    </source>
</reference>
<keyword evidence="3" id="KW-1185">Reference proteome</keyword>
<organism evidence="2 3">
    <name type="scientific">Teratosphaeria destructans</name>
    <dbReference type="NCBI Taxonomy" id="418781"/>
    <lineage>
        <taxon>Eukaryota</taxon>
        <taxon>Fungi</taxon>
        <taxon>Dikarya</taxon>
        <taxon>Ascomycota</taxon>
        <taxon>Pezizomycotina</taxon>
        <taxon>Dothideomycetes</taxon>
        <taxon>Dothideomycetidae</taxon>
        <taxon>Mycosphaerellales</taxon>
        <taxon>Teratosphaeriaceae</taxon>
        <taxon>Teratosphaeria</taxon>
    </lineage>
</organism>
<evidence type="ECO:0008006" key="4">
    <source>
        <dbReference type="Google" id="ProtNLM"/>
    </source>
</evidence>
<dbReference type="AlphaFoldDB" id="A0A9W7SJQ7"/>
<feature type="signal peptide" evidence="1">
    <location>
        <begin position="1"/>
        <end position="21"/>
    </location>
</feature>
<feature type="chain" id="PRO_5040848321" description="Secreted protein" evidence="1">
    <location>
        <begin position="22"/>
        <end position="66"/>
    </location>
</feature>
<gene>
    <name evidence="2" type="ORF">Tdes44962_MAKER05460</name>
</gene>
<sequence length="66" mass="7115">MTAAVVVMVVVSDVVWEVVQSSTLRRSKKKPRNVAGQACVRALVFPPSARTAECGNLRSTSTLRTV</sequence>
<dbReference type="Proteomes" id="UP001138500">
    <property type="component" value="Unassembled WGS sequence"/>
</dbReference>
<evidence type="ECO:0000313" key="3">
    <source>
        <dbReference type="Proteomes" id="UP001138500"/>
    </source>
</evidence>
<name>A0A9W7SJQ7_9PEZI</name>
<dbReference type="EMBL" id="RIBY02002378">
    <property type="protein sequence ID" value="KAH9817751.1"/>
    <property type="molecule type" value="Genomic_DNA"/>
</dbReference>
<comment type="caution">
    <text evidence="2">The sequence shown here is derived from an EMBL/GenBank/DDBJ whole genome shotgun (WGS) entry which is preliminary data.</text>
</comment>
<proteinExistence type="predicted"/>
<accession>A0A9W7SJQ7</accession>
<evidence type="ECO:0000313" key="2">
    <source>
        <dbReference type="EMBL" id="KAH9817751.1"/>
    </source>
</evidence>